<dbReference type="InterPro" id="IPR050261">
    <property type="entry name" value="FrsA_esterase"/>
</dbReference>
<evidence type="ECO:0000259" key="6">
    <source>
        <dbReference type="Pfam" id="PF22244"/>
    </source>
</evidence>
<dbReference type="Pfam" id="PF22244">
    <property type="entry name" value="GCE_fung"/>
    <property type="match status" value="1"/>
</dbReference>
<evidence type="ECO:0000313" key="8">
    <source>
        <dbReference type="Proteomes" id="UP000198967"/>
    </source>
</evidence>
<keyword evidence="2" id="KW-0719">Serine esterase</keyword>
<proteinExistence type="inferred from homology"/>
<dbReference type="AlphaFoldDB" id="A0A1G7XAE2"/>
<name>A0A1G7XAE2_PSEOR</name>
<dbReference type="STRING" id="366584.SAMN05216377_115135"/>
<dbReference type="PANTHER" id="PTHR22946">
    <property type="entry name" value="DIENELACTONE HYDROLASE DOMAIN-CONTAINING PROTEIN-RELATED"/>
    <property type="match status" value="1"/>
</dbReference>
<dbReference type="Proteomes" id="UP000198967">
    <property type="component" value="Unassembled WGS sequence"/>
</dbReference>
<evidence type="ECO:0000256" key="5">
    <source>
        <dbReference type="SAM" id="SignalP"/>
    </source>
</evidence>
<feature type="domain" description="4-O-methyl-glucuronoyl methylesterase-like" evidence="6">
    <location>
        <begin position="115"/>
        <end position="345"/>
    </location>
</feature>
<organism evidence="7 8">
    <name type="scientific">Pseudonocardia oroxyli</name>
    <dbReference type="NCBI Taxonomy" id="366584"/>
    <lineage>
        <taxon>Bacteria</taxon>
        <taxon>Bacillati</taxon>
        <taxon>Actinomycetota</taxon>
        <taxon>Actinomycetes</taxon>
        <taxon>Pseudonocardiales</taxon>
        <taxon>Pseudonocardiaceae</taxon>
        <taxon>Pseudonocardia</taxon>
    </lineage>
</organism>
<keyword evidence="3 5" id="KW-0732">Signal</keyword>
<protein>
    <recommendedName>
        <fullName evidence="6">4-O-methyl-glucuronoyl methylesterase-like domain-containing protein</fullName>
    </recommendedName>
</protein>
<keyword evidence="8" id="KW-1185">Reference proteome</keyword>
<accession>A0A1G7XAE2</accession>
<evidence type="ECO:0000256" key="4">
    <source>
        <dbReference type="ARBA" id="ARBA00022801"/>
    </source>
</evidence>
<comment type="similarity">
    <text evidence="1">Belongs to the AB hydrolase superfamily.</text>
</comment>
<dbReference type="EMBL" id="FNBE01000015">
    <property type="protein sequence ID" value="SDG81121.1"/>
    <property type="molecule type" value="Genomic_DNA"/>
</dbReference>
<sequence length="397" mass="42250">MGVPSRVDRLHTVTRCVTALLVVGGVWAAAAEPPTAVAPVAVTIDGIEYPDPLELDDGAPVTDVGTWEQRRRPEILAAFREHVYGESLPQPTAQTFAVTEQGRHKTVTIGITGPEGTGSFEADLTLPEGRPRGTFLMIDHRGSDPRASSDYLPTEAITKAGYALAHFDANAVAPDGADYRKAVIDLFHPADRDLPDNAGRAVSAWAWGASRVLDYLETDPDVDATKVAVIGHSRSGKAALWAGAQDTRFAAAITNDSGSTGTKLARRDSGESIARITESFPHWFAQNYRAFAGDPASLPLDQHQLLALLAPRTVLVGSASEDANADPQGEFLSYRAAAPVFALYGLGDTGLPSDAWPPATDTAFRGPAMGYHLRSGEHGLTAADWDVYLNAGLFTRP</sequence>
<dbReference type="InterPro" id="IPR054579">
    <property type="entry name" value="GCE-like_dom"/>
</dbReference>
<dbReference type="PANTHER" id="PTHR22946:SF8">
    <property type="entry name" value="ACETYL XYLAN ESTERASE DOMAIN-CONTAINING PROTEIN"/>
    <property type="match status" value="1"/>
</dbReference>
<evidence type="ECO:0000256" key="3">
    <source>
        <dbReference type="ARBA" id="ARBA00022729"/>
    </source>
</evidence>
<gene>
    <name evidence="7" type="ORF">SAMN05216377_115135</name>
</gene>
<feature type="chain" id="PRO_5038916456" description="4-O-methyl-glucuronoyl methylesterase-like domain-containing protein" evidence="5">
    <location>
        <begin position="29"/>
        <end position="397"/>
    </location>
</feature>
<reference evidence="7 8" key="1">
    <citation type="submission" date="2016-10" db="EMBL/GenBank/DDBJ databases">
        <authorList>
            <person name="de Groot N.N."/>
        </authorList>
    </citation>
    <scope>NUCLEOTIDE SEQUENCE [LARGE SCALE GENOMIC DNA]</scope>
    <source>
        <strain evidence="7 8">CGMCC 4.3143</strain>
    </source>
</reference>
<evidence type="ECO:0000313" key="7">
    <source>
        <dbReference type="EMBL" id="SDG81121.1"/>
    </source>
</evidence>
<keyword evidence="4" id="KW-0378">Hydrolase</keyword>
<evidence type="ECO:0000256" key="2">
    <source>
        <dbReference type="ARBA" id="ARBA00022487"/>
    </source>
</evidence>
<dbReference type="SUPFAM" id="SSF53474">
    <property type="entry name" value="alpha/beta-Hydrolases"/>
    <property type="match status" value="1"/>
</dbReference>
<dbReference type="Gene3D" id="3.40.50.1820">
    <property type="entry name" value="alpha/beta hydrolase"/>
    <property type="match status" value="1"/>
</dbReference>
<feature type="signal peptide" evidence="5">
    <location>
        <begin position="1"/>
        <end position="28"/>
    </location>
</feature>
<evidence type="ECO:0000256" key="1">
    <source>
        <dbReference type="ARBA" id="ARBA00008645"/>
    </source>
</evidence>
<dbReference type="InterPro" id="IPR029058">
    <property type="entry name" value="AB_hydrolase_fold"/>
</dbReference>
<dbReference type="GO" id="GO:0052689">
    <property type="term" value="F:carboxylic ester hydrolase activity"/>
    <property type="evidence" value="ECO:0007669"/>
    <property type="project" value="UniProtKB-KW"/>
</dbReference>